<dbReference type="InterPro" id="IPR005114">
    <property type="entry name" value="Helicase_assoc"/>
</dbReference>
<dbReference type="Pfam" id="PF03457">
    <property type="entry name" value="HA"/>
    <property type="match status" value="2"/>
</dbReference>
<dbReference type="PANTHER" id="PTHR33418">
    <property type="entry name" value="HELICASE-ASSOCIATED"/>
    <property type="match status" value="1"/>
</dbReference>
<sequence>ADHNLGSWVSAKRQKYKNDKLPSEQAVALEAFPGWVWEAREALLEQAFERGLAALAQFVDREGHAGVIQGHVESLEGANHNLGVWVMARRAQFKEGSLSTERVAALEAFPGWDWGKKRGNPAVAFERGLAALAQFAEREGHARVPQGHVESFEGAEYPLGTWASARRQFFKRGKMPSDQRDRLEAFPGWTG</sequence>
<gene>
    <name evidence="2" type="ORF">METZ01_LOCUS512444</name>
</gene>
<accession>A0A383ETD2</accession>
<dbReference type="Gene3D" id="6.10.140.530">
    <property type="match status" value="2"/>
</dbReference>
<dbReference type="AlphaFoldDB" id="A0A383ETD2"/>
<dbReference type="PANTHER" id="PTHR33418:SF1">
    <property type="entry name" value="HELICASE-ASSOCIATED DOMAIN-CONTAINING PROTEIN"/>
    <property type="match status" value="1"/>
</dbReference>
<organism evidence="2">
    <name type="scientific">marine metagenome</name>
    <dbReference type="NCBI Taxonomy" id="408172"/>
    <lineage>
        <taxon>unclassified sequences</taxon>
        <taxon>metagenomes</taxon>
        <taxon>ecological metagenomes</taxon>
    </lineage>
</organism>
<evidence type="ECO:0000259" key="1">
    <source>
        <dbReference type="Pfam" id="PF03457"/>
    </source>
</evidence>
<feature type="domain" description="Helicase-associated" evidence="1">
    <location>
        <begin position="123"/>
        <end position="185"/>
    </location>
</feature>
<feature type="non-terminal residue" evidence="2">
    <location>
        <position position="1"/>
    </location>
</feature>
<proteinExistence type="predicted"/>
<evidence type="ECO:0000313" key="2">
    <source>
        <dbReference type="EMBL" id="SVE59590.1"/>
    </source>
</evidence>
<dbReference type="EMBL" id="UINC01228328">
    <property type="protein sequence ID" value="SVE59590.1"/>
    <property type="molecule type" value="Genomic_DNA"/>
</dbReference>
<protein>
    <recommendedName>
        <fullName evidence="1">Helicase-associated domain-containing protein</fullName>
    </recommendedName>
</protein>
<name>A0A383ETD2_9ZZZZ</name>
<feature type="domain" description="Helicase-associated" evidence="1">
    <location>
        <begin position="45"/>
        <end position="108"/>
    </location>
</feature>
<reference evidence="2" key="1">
    <citation type="submission" date="2018-05" db="EMBL/GenBank/DDBJ databases">
        <authorList>
            <person name="Lanie J.A."/>
            <person name="Ng W.-L."/>
            <person name="Kazmierczak K.M."/>
            <person name="Andrzejewski T.M."/>
            <person name="Davidsen T.M."/>
            <person name="Wayne K.J."/>
            <person name="Tettelin H."/>
            <person name="Glass J.I."/>
            <person name="Rusch D."/>
            <person name="Podicherti R."/>
            <person name="Tsui H.-C.T."/>
            <person name="Winkler M.E."/>
        </authorList>
    </citation>
    <scope>NUCLEOTIDE SEQUENCE</scope>
</reference>